<dbReference type="Proteomes" id="UP000254159">
    <property type="component" value="Unassembled WGS sequence"/>
</dbReference>
<reference evidence="1 2" key="1">
    <citation type="submission" date="2018-06" db="EMBL/GenBank/DDBJ databases">
        <authorList>
            <consortium name="Pathogen Informatics"/>
            <person name="Doyle S."/>
        </authorList>
    </citation>
    <scope>NUCLEOTIDE SEQUENCE [LARGE SCALE GENOMIC DNA]</scope>
    <source>
        <strain evidence="1 2">NCTC10865</strain>
    </source>
</reference>
<proteinExistence type="predicted"/>
<evidence type="ECO:0000313" key="2">
    <source>
        <dbReference type="Proteomes" id="UP000254159"/>
    </source>
</evidence>
<name>A0A376YNY6_ECOLX</name>
<gene>
    <name evidence="1" type="ORF">NCTC10865_06322</name>
</gene>
<sequence>MFSFRLLPPLAGRLTSSVKSAFQFECAEHLPEGRVFHGGDVYTTPPVKTPGNVSPEGFQHGVNFRRGDVFASETGMTAGFTAAAEGETILTVINETPYDKLVNNAVKIGCAILTAWIKQVPDLLFSYLRLTFSGVFLLLFLRSHYLPAG</sequence>
<accession>A0A376YNY6</accession>
<evidence type="ECO:0000313" key="1">
    <source>
        <dbReference type="EMBL" id="STK05613.1"/>
    </source>
</evidence>
<dbReference type="EMBL" id="UGCD01000003">
    <property type="protein sequence ID" value="STK05613.1"/>
    <property type="molecule type" value="Genomic_DNA"/>
</dbReference>
<protein>
    <submittedName>
        <fullName evidence="1">Uncharacterized protein</fullName>
    </submittedName>
</protein>
<organism evidence="1 2">
    <name type="scientific">Escherichia coli</name>
    <dbReference type="NCBI Taxonomy" id="562"/>
    <lineage>
        <taxon>Bacteria</taxon>
        <taxon>Pseudomonadati</taxon>
        <taxon>Pseudomonadota</taxon>
        <taxon>Gammaproteobacteria</taxon>
        <taxon>Enterobacterales</taxon>
        <taxon>Enterobacteriaceae</taxon>
        <taxon>Escherichia</taxon>
    </lineage>
</organism>
<dbReference type="AlphaFoldDB" id="A0A376YNY6"/>